<dbReference type="PANTHER" id="PTHR45815">
    <property type="entry name" value="PROTEIN DISULFIDE-ISOMERASE A6"/>
    <property type="match status" value="1"/>
</dbReference>
<dbReference type="Gene3D" id="3.40.30.10">
    <property type="entry name" value="Glutaredoxin"/>
    <property type="match status" value="1"/>
</dbReference>
<evidence type="ECO:0000256" key="2">
    <source>
        <dbReference type="SAM" id="SignalP"/>
    </source>
</evidence>
<dbReference type="InterPro" id="IPR017937">
    <property type="entry name" value="Thioredoxin_CS"/>
</dbReference>
<keyword evidence="1" id="KW-1133">Transmembrane helix</keyword>
<dbReference type="CDD" id="cd02961">
    <property type="entry name" value="PDI_a_family"/>
    <property type="match status" value="1"/>
</dbReference>
<organism evidence="4 5">
    <name type="scientific">Leishmania orientalis</name>
    <dbReference type="NCBI Taxonomy" id="2249476"/>
    <lineage>
        <taxon>Eukaryota</taxon>
        <taxon>Discoba</taxon>
        <taxon>Euglenozoa</taxon>
        <taxon>Kinetoplastea</taxon>
        <taxon>Metakinetoplastina</taxon>
        <taxon>Trypanosomatida</taxon>
        <taxon>Trypanosomatidae</taxon>
        <taxon>Leishmaniinae</taxon>
        <taxon>Leishmania</taxon>
    </lineage>
</organism>
<proteinExistence type="predicted"/>
<dbReference type="RefSeq" id="XP_067059053.1">
    <property type="nucleotide sequence ID" value="XM_067203362.1"/>
</dbReference>
<keyword evidence="5" id="KW-1185">Reference proteome</keyword>
<evidence type="ECO:0000259" key="3">
    <source>
        <dbReference type="PROSITE" id="PS51352"/>
    </source>
</evidence>
<dbReference type="GO" id="GO:0034976">
    <property type="term" value="P:response to endoplasmic reticulum stress"/>
    <property type="evidence" value="ECO:0007669"/>
    <property type="project" value="TreeGrafter"/>
</dbReference>
<feature type="transmembrane region" description="Helical" evidence="1">
    <location>
        <begin position="526"/>
        <end position="548"/>
    </location>
</feature>
<dbReference type="InterPro" id="IPR013766">
    <property type="entry name" value="Thioredoxin_domain"/>
</dbReference>
<feature type="domain" description="Thioredoxin" evidence="3">
    <location>
        <begin position="50"/>
        <end position="173"/>
    </location>
</feature>
<sequence>MKPALHFAPWWAPQLVLVFLTAALCLSHAWAAEDVNEDDAKVLELVSEGFTATYKLPDSMIVLNNANFESYLFPSRRATPRAFLVLCYSPWCPHCKSLLPQFLNASMQLDLMGVPHSNFAVADVQKNTAVSGYFQVERFPTLLYTTGKGKQWHVYEGCNTQEGFMQFSAYLQHALVTGSFSEDVTDVARFNEVEERSGTTRVPCYVYVPATSTSAPENQHTARWSHAVDGAASVSNIRFAVIYEKAQTEGWADHASEKYKEVVEKAKACVAAGKASGPGGEALVVFSDRFRAPRCYSGPWLEERRAAKLPRLSTGEAAAAATATADTMTISKSLENFLALNGFHAVEDASSAMFATLAHYPKNYLGVLMTDRPIDDKDMEFVPVLREIAQAANDALEKKYGSDLSVEEEMRIPRVSWSHIDVVEYEVWRSRYDVQLDQLPAVVIIDTKRDRFFKMQTRVPRFEAIKMDTPWKVGGEQQQLIAQFAQDVLADMYKAQKLSVAGAVAEYLSHYPGFAFLYEAVNYEDFVFDAVVMALSFFSFLLFLAIVMEPLMERRGARSNMKLPKSKLD</sequence>
<protein>
    <recommendedName>
        <fullName evidence="3">Thioredoxin domain-containing protein</fullName>
    </recommendedName>
</protein>
<keyword evidence="1" id="KW-0472">Membrane</keyword>
<dbReference type="PANTHER" id="PTHR45815:SF3">
    <property type="entry name" value="PROTEIN DISULFIDE-ISOMERASE A6"/>
    <property type="match status" value="1"/>
</dbReference>
<dbReference type="GO" id="GO:0015035">
    <property type="term" value="F:protein-disulfide reductase activity"/>
    <property type="evidence" value="ECO:0007669"/>
    <property type="project" value="TreeGrafter"/>
</dbReference>
<dbReference type="KEGG" id="loi:92357296"/>
<reference evidence="5" key="1">
    <citation type="journal article" date="2021" name="Microbiol. Resour. Announc.">
        <title>LGAAP: Leishmaniinae Genome Assembly and Annotation Pipeline.</title>
        <authorList>
            <person name="Almutairi H."/>
            <person name="Urbaniak M.D."/>
            <person name="Bates M.D."/>
            <person name="Jariyapan N."/>
            <person name="Kwakye-Nuako G."/>
            <person name="Thomaz-Soccol V."/>
            <person name="Al-Salem W.S."/>
            <person name="Dillon R.J."/>
            <person name="Bates P.A."/>
            <person name="Gatherer D."/>
        </authorList>
    </citation>
    <scope>NUCLEOTIDE SEQUENCE [LARGE SCALE GENOMIC DNA]</scope>
</reference>
<dbReference type="Proteomes" id="UP000674143">
    <property type="component" value="Unassembled WGS sequence"/>
</dbReference>
<evidence type="ECO:0000313" key="4">
    <source>
        <dbReference type="EMBL" id="KAG5466163.1"/>
    </source>
</evidence>
<name>A0A836KHV3_9TRYP</name>
<evidence type="ECO:0000313" key="5">
    <source>
        <dbReference type="Proteomes" id="UP000674143"/>
    </source>
</evidence>
<dbReference type="SUPFAM" id="SSF52833">
    <property type="entry name" value="Thioredoxin-like"/>
    <property type="match status" value="1"/>
</dbReference>
<feature type="chain" id="PRO_5032999058" description="Thioredoxin domain-containing protein" evidence="2">
    <location>
        <begin position="32"/>
        <end position="569"/>
    </location>
</feature>
<keyword evidence="2" id="KW-0732">Signal</keyword>
<reference evidence="5" key="2">
    <citation type="journal article" date="2021" name="Sci. Data">
        <title>Chromosome-scale genome sequencing, assembly and annotation of six genomes from subfamily Leishmaniinae.</title>
        <authorList>
            <person name="Almutairi H."/>
            <person name="Urbaniak M.D."/>
            <person name="Bates M.D."/>
            <person name="Jariyapan N."/>
            <person name="Kwakye-Nuako G."/>
            <person name="Thomaz Soccol V."/>
            <person name="Al-Salem W.S."/>
            <person name="Dillon R.J."/>
            <person name="Bates P.A."/>
            <person name="Gatherer D."/>
        </authorList>
    </citation>
    <scope>NUCLEOTIDE SEQUENCE [LARGE SCALE GENOMIC DNA]</scope>
</reference>
<accession>A0A836KHV3</accession>
<dbReference type="PROSITE" id="PS00194">
    <property type="entry name" value="THIOREDOXIN_1"/>
    <property type="match status" value="1"/>
</dbReference>
<dbReference type="AlphaFoldDB" id="A0A836KHV3"/>
<feature type="signal peptide" evidence="2">
    <location>
        <begin position="1"/>
        <end position="31"/>
    </location>
</feature>
<gene>
    <name evidence="4" type="ORF">LSCM4_01306</name>
</gene>
<dbReference type="PROSITE" id="PS51352">
    <property type="entry name" value="THIOREDOXIN_2"/>
    <property type="match status" value="1"/>
</dbReference>
<keyword evidence="1" id="KW-0812">Transmembrane</keyword>
<comment type="caution">
    <text evidence="4">The sequence shown here is derived from an EMBL/GenBank/DDBJ whole genome shotgun (WGS) entry which is preliminary data.</text>
</comment>
<dbReference type="InterPro" id="IPR036249">
    <property type="entry name" value="Thioredoxin-like_sf"/>
</dbReference>
<dbReference type="GO" id="GO:0005788">
    <property type="term" value="C:endoplasmic reticulum lumen"/>
    <property type="evidence" value="ECO:0007669"/>
    <property type="project" value="TreeGrafter"/>
</dbReference>
<evidence type="ECO:0000256" key="1">
    <source>
        <dbReference type="SAM" id="Phobius"/>
    </source>
</evidence>
<dbReference type="GeneID" id="92357296"/>
<dbReference type="Pfam" id="PF00085">
    <property type="entry name" value="Thioredoxin"/>
    <property type="match status" value="1"/>
</dbReference>
<dbReference type="EMBL" id="JAFHLR010000035">
    <property type="protein sequence ID" value="KAG5466163.1"/>
    <property type="molecule type" value="Genomic_DNA"/>
</dbReference>